<evidence type="ECO:0000256" key="1">
    <source>
        <dbReference type="ARBA" id="ARBA00022490"/>
    </source>
</evidence>
<evidence type="ECO:0000256" key="5">
    <source>
        <dbReference type="ARBA" id="ARBA00023284"/>
    </source>
</evidence>
<reference evidence="6 7" key="1">
    <citation type="submission" date="2020-05" db="EMBL/GenBank/DDBJ databases">
        <authorList>
            <person name="Petersen J."/>
            <person name="Sayavedra L."/>
        </authorList>
    </citation>
    <scope>NUCLEOTIDE SEQUENCE [LARGE SCALE GENOMIC DNA]</scope>
    <source>
        <strain evidence="6">B azoricus SOX ET2 1586I</strain>
    </source>
</reference>
<dbReference type="EMBL" id="CAHJWF010000070">
    <property type="protein sequence ID" value="CAB5498049.1"/>
    <property type="molecule type" value="Genomic_DNA"/>
</dbReference>
<accession>A0ABM8M5F8</accession>
<dbReference type="PANTHER" id="PTHR30111:SF1">
    <property type="entry name" value="33 KDA CHAPERONIN"/>
    <property type="match status" value="1"/>
</dbReference>
<evidence type="ECO:0000256" key="3">
    <source>
        <dbReference type="ARBA" id="ARBA00023157"/>
    </source>
</evidence>
<keyword evidence="3" id="KW-1015">Disulfide bond</keyword>
<dbReference type="PIRSF" id="PIRSF005261">
    <property type="entry name" value="Heat_shock_Hsp33"/>
    <property type="match status" value="1"/>
</dbReference>
<keyword evidence="2" id="KW-0862">Zinc</keyword>
<dbReference type="SUPFAM" id="SSF64397">
    <property type="entry name" value="Hsp33 domain"/>
    <property type="match status" value="1"/>
</dbReference>
<dbReference type="InterPro" id="IPR016153">
    <property type="entry name" value="Heat_shock_Hsp33_N"/>
</dbReference>
<dbReference type="InterPro" id="IPR016154">
    <property type="entry name" value="Heat_shock_Hsp33_C"/>
</dbReference>
<dbReference type="Pfam" id="PF01430">
    <property type="entry name" value="HSP33"/>
    <property type="match status" value="1"/>
</dbReference>
<dbReference type="Proteomes" id="UP000626656">
    <property type="component" value="Unassembled WGS sequence"/>
</dbReference>
<comment type="caution">
    <text evidence="6">The sequence shown here is derived from an EMBL/GenBank/DDBJ whole genome shotgun (WGS) entry which is preliminary data.</text>
</comment>
<keyword evidence="5" id="KW-0676">Redox-active center</keyword>
<dbReference type="Gene3D" id="1.10.287.480">
    <property type="entry name" value="helix hairpin bin"/>
    <property type="match status" value="1"/>
</dbReference>
<keyword evidence="4" id="KW-0143">Chaperone</keyword>
<name>A0ABM8M5F8_9GAMM</name>
<proteinExistence type="predicted"/>
<sequence length="258" mass="29650">MSEAWQAMIENRGYSRQVRQLFGELSALAIMLTSGMKHKGKLTLQLQGDGVVSLLLVEVTHNLKIRGMVRSDSDITDDDTLDALLGKGQIVVTLYNAQTDSSFQSLAPRNDKSLLQTFEDYFSQSEQLDSKLWVSSSKDTLSAILIQKMPKSKTKDSEDWRRITTLADTVTDKEMCELDMESLLHRLFHEEVLEIFTGKSIYYECQQERERFESIVLNLGEEEARKLLEERGEIAIHNEICNEHLFFNKEDVDRIFSK</sequence>
<gene>
    <name evidence="6" type="ORF">AZO1586I_273</name>
</gene>
<evidence type="ECO:0000313" key="7">
    <source>
        <dbReference type="Proteomes" id="UP000626656"/>
    </source>
</evidence>
<dbReference type="Gene3D" id="3.90.1280.10">
    <property type="entry name" value="HSP33 redox switch-like"/>
    <property type="match status" value="1"/>
</dbReference>
<dbReference type="InterPro" id="IPR023212">
    <property type="entry name" value="Hsp33_helix_hairpin_bin_dom_sf"/>
</dbReference>
<dbReference type="PANTHER" id="PTHR30111">
    <property type="entry name" value="33 KDA CHAPERONIN"/>
    <property type="match status" value="1"/>
</dbReference>
<dbReference type="SUPFAM" id="SSF118352">
    <property type="entry name" value="HSP33 redox switch-like"/>
    <property type="match status" value="1"/>
</dbReference>
<dbReference type="InterPro" id="IPR000397">
    <property type="entry name" value="Heat_shock_Hsp33"/>
</dbReference>
<evidence type="ECO:0000256" key="4">
    <source>
        <dbReference type="ARBA" id="ARBA00023186"/>
    </source>
</evidence>
<keyword evidence="1" id="KW-0963">Cytoplasm</keyword>
<organism evidence="6 7">
    <name type="scientific">Bathymodiolus thermophilus thioautotrophic gill symbiont</name>
    <dbReference type="NCBI Taxonomy" id="2360"/>
    <lineage>
        <taxon>Bacteria</taxon>
        <taxon>Pseudomonadati</taxon>
        <taxon>Pseudomonadota</taxon>
        <taxon>Gammaproteobacteria</taxon>
        <taxon>sulfur-oxidizing symbionts</taxon>
    </lineage>
</organism>
<keyword evidence="7" id="KW-1185">Reference proteome</keyword>
<dbReference type="Gene3D" id="3.55.30.10">
    <property type="entry name" value="Hsp33 domain"/>
    <property type="match status" value="1"/>
</dbReference>
<evidence type="ECO:0000313" key="6">
    <source>
        <dbReference type="EMBL" id="CAB5498049.1"/>
    </source>
</evidence>
<protein>
    <submittedName>
        <fullName evidence="6">33 kDa chaperonin HslO</fullName>
    </submittedName>
</protein>
<evidence type="ECO:0000256" key="2">
    <source>
        <dbReference type="ARBA" id="ARBA00022833"/>
    </source>
</evidence>